<keyword evidence="3" id="KW-1185">Reference proteome</keyword>
<accession>A0AAV1D467</accession>
<proteinExistence type="predicted"/>
<dbReference type="Proteomes" id="UP001161247">
    <property type="component" value="Chromosome 4"/>
</dbReference>
<dbReference type="AlphaFoldDB" id="A0AAV1D467"/>
<reference evidence="2" key="1">
    <citation type="submission" date="2023-03" db="EMBL/GenBank/DDBJ databases">
        <authorList>
            <person name="Julca I."/>
        </authorList>
    </citation>
    <scope>NUCLEOTIDE SEQUENCE</scope>
</reference>
<name>A0AAV1D467_OLDCO</name>
<organism evidence="2 3">
    <name type="scientific">Oldenlandia corymbosa var. corymbosa</name>
    <dbReference type="NCBI Taxonomy" id="529605"/>
    <lineage>
        <taxon>Eukaryota</taxon>
        <taxon>Viridiplantae</taxon>
        <taxon>Streptophyta</taxon>
        <taxon>Embryophyta</taxon>
        <taxon>Tracheophyta</taxon>
        <taxon>Spermatophyta</taxon>
        <taxon>Magnoliopsida</taxon>
        <taxon>eudicotyledons</taxon>
        <taxon>Gunneridae</taxon>
        <taxon>Pentapetalae</taxon>
        <taxon>asterids</taxon>
        <taxon>lamiids</taxon>
        <taxon>Gentianales</taxon>
        <taxon>Rubiaceae</taxon>
        <taxon>Rubioideae</taxon>
        <taxon>Spermacoceae</taxon>
        <taxon>Hedyotis-Oldenlandia complex</taxon>
        <taxon>Oldenlandia</taxon>
    </lineage>
</organism>
<gene>
    <name evidence="2" type="ORF">OLC1_LOCUS11737</name>
</gene>
<evidence type="ECO:0000313" key="3">
    <source>
        <dbReference type="Proteomes" id="UP001161247"/>
    </source>
</evidence>
<evidence type="ECO:0000256" key="1">
    <source>
        <dbReference type="SAM" id="MobiDB-lite"/>
    </source>
</evidence>
<dbReference type="EMBL" id="OX459121">
    <property type="protein sequence ID" value="CAI9102383.1"/>
    <property type="molecule type" value="Genomic_DNA"/>
</dbReference>
<feature type="region of interest" description="Disordered" evidence="1">
    <location>
        <begin position="119"/>
        <end position="143"/>
    </location>
</feature>
<protein>
    <submittedName>
        <fullName evidence="2">OLC1v1000645C1</fullName>
    </submittedName>
</protein>
<sequence length="143" mass="15493">MGRWNQRSNQRIPLLCCCWKINKPSLPNKKLAMLFLNKRINEVNVLQINDAQQVSAAQEGTEDSLGVHQAVETSTQLNAATETFGAATALAQLVSIVADNPMIGTKKSISIRSSSMAATSSKVERQLESPMTAGNLPNITPLE</sequence>
<evidence type="ECO:0000313" key="2">
    <source>
        <dbReference type="EMBL" id="CAI9102383.1"/>
    </source>
</evidence>